<proteinExistence type="predicted"/>
<name>A0A4R4E537_9BACT</name>
<accession>A0A4R4E537</accession>
<dbReference type="PANTHER" id="PTHR43245">
    <property type="entry name" value="BIFUNCTIONAL POLYMYXIN RESISTANCE PROTEIN ARNA"/>
    <property type="match status" value="1"/>
</dbReference>
<dbReference type="InterPro" id="IPR036291">
    <property type="entry name" value="NAD(P)-bd_dom_sf"/>
</dbReference>
<dbReference type="EMBL" id="SKFH01000008">
    <property type="protein sequence ID" value="TCZ73131.1"/>
    <property type="molecule type" value="Genomic_DNA"/>
</dbReference>
<comment type="caution">
    <text evidence="2">The sequence shown here is derived from an EMBL/GenBank/DDBJ whole genome shotgun (WGS) entry which is preliminary data.</text>
</comment>
<evidence type="ECO:0000259" key="1">
    <source>
        <dbReference type="Pfam" id="PF01370"/>
    </source>
</evidence>
<organism evidence="2 3">
    <name type="scientific">Flaviaesturariibacter aridisoli</name>
    <dbReference type="NCBI Taxonomy" id="2545761"/>
    <lineage>
        <taxon>Bacteria</taxon>
        <taxon>Pseudomonadati</taxon>
        <taxon>Bacteroidota</taxon>
        <taxon>Chitinophagia</taxon>
        <taxon>Chitinophagales</taxon>
        <taxon>Chitinophagaceae</taxon>
        <taxon>Flaviaestuariibacter</taxon>
    </lineage>
</organism>
<protein>
    <submittedName>
        <fullName evidence="2">SDR family oxidoreductase</fullName>
    </submittedName>
</protein>
<gene>
    <name evidence="2" type="ORF">E0486_07195</name>
</gene>
<dbReference type="Pfam" id="PF01370">
    <property type="entry name" value="Epimerase"/>
    <property type="match status" value="1"/>
</dbReference>
<dbReference type="OrthoDB" id="9803111at2"/>
<keyword evidence="3" id="KW-1185">Reference proteome</keyword>
<reference evidence="2 3" key="1">
    <citation type="submission" date="2019-03" db="EMBL/GenBank/DDBJ databases">
        <authorList>
            <person name="Kim M.K.M."/>
        </authorList>
    </citation>
    <scope>NUCLEOTIDE SEQUENCE [LARGE SCALE GENOMIC DNA]</scope>
    <source>
        <strain evidence="2 3">17J68-15</strain>
    </source>
</reference>
<dbReference type="PANTHER" id="PTHR43245:SF13">
    <property type="entry name" value="UDP-D-APIOSE_UDP-D-XYLOSE SYNTHASE 2"/>
    <property type="match status" value="1"/>
</dbReference>
<evidence type="ECO:0000313" key="3">
    <source>
        <dbReference type="Proteomes" id="UP000295164"/>
    </source>
</evidence>
<dbReference type="SUPFAM" id="SSF51735">
    <property type="entry name" value="NAD(P)-binding Rossmann-fold domains"/>
    <property type="match status" value="1"/>
</dbReference>
<feature type="domain" description="NAD-dependent epimerase/dehydratase" evidence="1">
    <location>
        <begin position="5"/>
        <end position="227"/>
    </location>
</feature>
<dbReference type="AlphaFoldDB" id="A0A4R4E537"/>
<dbReference type="Gene3D" id="3.40.50.720">
    <property type="entry name" value="NAD(P)-binding Rossmann-like Domain"/>
    <property type="match status" value="1"/>
</dbReference>
<dbReference type="Proteomes" id="UP000295164">
    <property type="component" value="Unassembled WGS sequence"/>
</dbReference>
<dbReference type="InterPro" id="IPR001509">
    <property type="entry name" value="Epimerase_deHydtase"/>
</dbReference>
<dbReference type="RefSeq" id="WP_131851476.1">
    <property type="nucleotide sequence ID" value="NZ_SKFH01000008.1"/>
</dbReference>
<evidence type="ECO:0000313" key="2">
    <source>
        <dbReference type="EMBL" id="TCZ73131.1"/>
    </source>
</evidence>
<dbReference type="CDD" id="cd08946">
    <property type="entry name" value="SDR_e"/>
    <property type="match status" value="1"/>
</dbReference>
<dbReference type="InterPro" id="IPR050177">
    <property type="entry name" value="Lipid_A_modif_metabolic_enz"/>
</dbReference>
<sequence length="298" mass="33189">MNKVAVFGSNGYLGQHMVHYLLREKGAVVTGFDLADAYAGSDSIAYRRMDITKPADVQTLEEGFDTIYYFTGLTGTDISFDRYELFVSVNELGLLHLLQHLRGMEKKPKIVFPSTRLVYKGAEGKPLAEDDEKEFKTIYASSKYNGEQYLAMYRNLFGLDYTVFRVCVPYANLVAGALSYGTVGFFLGKAQNGEAISLFGDGGLKRTFTHVWDICRQVVEVSALPESSGCVFNTDGETFSLKEAAGLIAGKYGVELRYVPWPEKALQLESGDTIFDGSRIRSLFPNTLTFSLQEWIHA</sequence>